<feature type="domain" description="Ribbon-helix-helix protein CopG" evidence="1">
    <location>
        <begin position="13"/>
        <end position="50"/>
    </location>
</feature>
<dbReference type="AlphaFoldDB" id="A0A552UHA6"/>
<dbReference type="PANTHER" id="PTHR40688">
    <property type="match status" value="1"/>
</dbReference>
<dbReference type="CDD" id="cd22233">
    <property type="entry name" value="RHH_CopAso-like"/>
    <property type="match status" value="1"/>
</dbReference>
<gene>
    <name evidence="2" type="ORF">FMM06_05420</name>
</gene>
<evidence type="ECO:0000313" key="2">
    <source>
        <dbReference type="EMBL" id="TRW17590.1"/>
    </source>
</evidence>
<dbReference type="GO" id="GO:0006355">
    <property type="term" value="P:regulation of DNA-templated transcription"/>
    <property type="evidence" value="ECO:0007669"/>
    <property type="project" value="InterPro"/>
</dbReference>
<dbReference type="InterPro" id="IPR052991">
    <property type="entry name" value="Non-func_TypeII_TA_Antitoxin"/>
</dbReference>
<protein>
    <submittedName>
        <fullName evidence="2">Ribbon-helix-helix protein, CopG family</fullName>
    </submittedName>
</protein>
<dbReference type="InterPro" id="IPR010985">
    <property type="entry name" value="Ribbon_hlx_hlx"/>
</dbReference>
<keyword evidence="3" id="KW-1185">Reference proteome</keyword>
<dbReference type="SUPFAM" id="SSF47598">
    <property type="entry name" value="Ribbon-helix-helix"/>
    <property type="match status" value="1"/>
</dbReference>
<comment type="caution">
    <text evidence="2">The sequence shown here is derived from an EMBL/GenBank/DDBJ whole genome shotgun (WGS) entry which is preliminary data.</text>
</comment>
<reference evidence="2 3" key="1">
    <citation type="submission" date="2019-07" db="EMBL/GenBank/DDBJ databases">
        <title>Novel species isolated from glacier.</title>
        <authorList>
            <person name="Liu Q."/>
            <person name="Xin Y.-H."/>
        </authorList>
    </citation>
    <scope>NUCLEOTIDE SEQUENCE [LARGE SCALE GENOMIC DNA]</scope>
    <source>
        <strain evidence="2 3">LB1R16</strain>
    </source>
</reference>
<dbReference type="Proteomes" id="UP000317894">
    <property type="component" value="Unassembled WGS sequence"/>
</dbReference>
<name>A0A552UHA6_9SPHN</name>
<dbReference type="Pfam" id="PF01402">
    <property type="entry name" value="RHH_1"/>
    <property type="match status" value="1"/>
</dbReference>
<dbReference type="OrthoDB" id="5298181at2"/>
<sequence>MATILDAPTRALDVSIKAEIADRVDAMAAGTERAREEIVEEALSNWLDTEDWKDQRTRASMASADAGHVIDHERVVEWAMSLGTENPLPRPQPIR</sequence>
<organism evidence="2 3">
    <name type="scientific">Glacieibacterium frigidum</name>
    <dbReference type="NCBI Taxonomy" id="2593303"/>
    <lineage>
        <taxon>Bacteria</taxon>
        <taxon>Pseudomonadati</taxon>
        <taxon>Pseudomonadota</taxon>
        <taxon>Alphaproteobacteria</taxon>
        <taxon>Sphingomonadales</taxon>
        <taxon>Sphingosinicellaceae</taxon>
        <taxon>Glacieibacterium</taxon>
    </lineage>
</organism>
<dbReference type="InterPro" id="IPR002145">
    <property type="entry name" value="CopG"/>
</dbReference>
<dbReference type="PANTHER" id="PTHR40688:SF2">
    <property type="entry name" value="RIBBON-HELIX-HELIX PROTEIN COPG DOMAIN-CONTAINING PROTEIN"/>
    <property type="match status" value="1"/>
</dbReference>
<proteinExistence type="predicted"/>
<dbReference type="EMBL" id="VJWA01000001">
    <property type="protein sequence ID" value="TRW17590.1"/>
    <property type="molecule type" value="Genomic_DNA"/>
</dbReference>
<evidence type="ECO:0000259" key="1">
    <source>
        <dbReference type="Pfam" id="PF01402"/>
    </source>
</evidence>
<evidence type="ECO:0000313" key="3">
    <source>
        <dbReference type="Proteomes" id="UP000317894"/>
    </source>
</evidence>
<accession>A0A552UHA6</accession>
<dbReference type="RefSeq" id="WP_143555135.1">
    <property type="nucleotide sequence ID" value="NZ_VJWA01000001.1"/>
</dbReference>